<organism evidence="1 2">
    <name type="scientific">Ornithinimicrobium avium</name>
    <dbReference type="NCBI Taxonomy" id="2283195"/>
    <lineage>
        <taxon>Bacteria</taxon>
        <taxon>Bacillati</taxon>
        <taxon>Actinomycetota</taxon>
        <taxon>Actinomycetes</taxon>
        <taxon>Micrococcales</taxon>
        <taxon>Ornithinimicrobiaceae</taxon>
        <taxon>Ornithinimicrobium</taxon>
    </lineage>
</organism>
<keyword evidence="2" id="KW-1185">Reference proteome</keyword>
<accession>A0A345NPJ1</accession>
<evidence type="ECO:0000313" key="1">
    <source>
        <dbReference type="EMBL" id="AXH96949.1"/>
    </source>
</evidence>
<name>A0A345NPJ1_9MICO</name>
<sequence length="68" mass="7664">MELEGMAWAILRTRWAKTAMGTLFALTVLVFYPEQMIGWLVEASQTRAEWMAHRLVEAVLPTTPDIGG</sequence>
<dbReference type="EMBL" id="CP031229">
    <property type="protein sequence ID" value="AXH96949.1"/>
    <property type="molecule type" value="Genomic_DNA"/>
</dbReference>
<reference evidence="1 2" key="1">
    <citation type="submission" date="2018-07" db="EMBL/GenBank/DDBJ databases">
        <title>Complete genome sequencing of Ornithinimicrobium sp. AMA3305.</title>
        <authorList>
            <person name="Bae J.-W."/>
        </authorList>
    </citation>
    <scope>NUCLEOTIDE SEQUENCE [LARGE SCALE GENOMIC DNA]</scope>
    <source>
        <strain evidence="1 2">AMA3305</strain>
    </source>
</reference>
<dbReference type="RefSeq" id="WP_114928887.1">
    <property type="nucleotide sequence ID" value="NZ_CP031229.1"/>
</dbReference>
<proteinExistence type="predicted"/>
<evidence type="ECO:0000313" key="2">
    <source>
        <dbReference type="Proteomes" id="UP000253790"/>
    </source>
</evidence>
<gene>
    <name evidence="1" type="ORF">DV701_13210</name>
</gene>
<dbReference type="Proteomes" id="UP000253790">
    <property type="component" value="Chromosome"/>
</dbReference>
<dbReference type="KEGG" id="orn:DV701_13210"/>
<protein>
    <submittedName>
        <fullName evidence="1">Uncharacterized protein</fullName>
    </submittedName>
</protein>
<dbReference type="AlphaFoldDB" id="A0A345NPJ1"/>